<dbReference type="AlphaFoldDB" id="A0A7J9D9C1"/>
<sequence length="30" mass="3519">VIKIFTIKTDLRLVFQKLGSLISTYSDKYQ</sequence>
<evidence type="ECO:0000313" key="2">
    <source>
        <dbReference type="Proteomes" id="UP000593568"/>
    </source>
</evidence>
<comment type="caution">
    <text evidence="1">The sequence shown here is derived from an EMBL/GenBank/DDBJ whole genome shotgun (WGS) entry which is preliminary data.</text>
</comment>
<gene>
    <name evidence="1" type="ORF">Gotri_020425</name>
</gene>
<evidence type="ECO:0000313" key="1">
    <source>
        <dbReference type="EMBL" id="MBA0757319.1"/>
    </source>
</evidence>
<name>A0A7J9D9C1_9ROSI</name>
<feature type="non-terminal residue" evidence="1">
    <location>
        <position position="1"/>
    </location>
</feature>
<accession>A0A7J9D9C1</accession>
<organism evidence="1 2">
    <name type="scientific">Gossypium trilobum</name>
    <dbReference type="NCBI Taxonomy" id="34281"/>
    <lineage>
        <taxon>Eukaryota</taxon>
        <taxon>Viridiplantae</taxon>
        <taxon>Streptophyta</taxon>
        <taxon>Embryophyta</taxon>
        <taxon>Tracheophyta</taxon>
        <taxon>Spermatophyta</taxon>
        <taxon>Magnoliopsida</taxon>
        <taxon>eudicotyledons</taxon>
        <taxon>Gunneridae</taxon>
        <taxon>Pentapetalae</taxon>
        <taxon>rosids</taxon>
        <taxon>malvids</taxon>
        <taxon>Malvales</taxon>
        <taxon>Malvaceae</taxon>
        <taxon>Malvoideae</taxon>
        <taxon>Gossypium</taxon>
    </lineage>
</organism>
<keyword evidence="2" id="KW-1185">Reference proteome</keyword>
<proteinExistence type="predicted"/>
<protein>
    <submittedName>
        <fullName evidence="1">Uncharacterized protein</fullName>
    </submittedName>
</protein>
<dbReference type="Proteomes" id="UP000593568">
    <property type="component" value="Unassembled WGS sequence"/>
</dbReference>
<reference evidence="1 2" key="1">
    <citation type="journal article" date="2019" name="Genome Biol. Evol.">
        <title>Insights into the evolution of the New World diploid cottons (Gossypium, subgenus Houzingenia) based on genome sequencing.</title>
        <authorList>
            <person name="Grover C.E."/>
            <person name="Arick M.A. 2nd"/>
            <person name="Thrash A."/>
            <person name="Conover J.L."/>
            <person name="Sanders W.S."/>
            <person name="Peterson D.G."/>
            <person name="Frelichowski J.E."/>
            <person name="Scheffler J.A."/>
            <person name="Scheffler B.E."/>
            <person name="Wendel J.F."/>
        </authorList>
    </citation>
    <scope>NUCLEOTIDE SEQUENCE [LARGE SCALE GENOMIC DNA]</scope>
    <source>
        <strain evidence="1">8</strain>
        <tissue evidence="1">Leaf</tissue>
    </source>
</reference>
<dbReference type="EMBL" id="JABEZW010000001">
    <property type="protein sequence ID" value="MBA0757319.1"/>
    <property type="molecule type" value="Genomic_DNA"/>
</dbReference>